<evidence type="ECO:0000259" key="1">
    <source>
        <dbReference type="Pfam" id="PF13655"/>
    </source>
</evidence>
<feature type="domain" description="Reverse transcriptase N-terminal" evidence="1">
    <location>
        <begin position="18"/>
        <end position="99"/>
    </location>
</feature>
<evidence type="ECO:0000313" key="2">
    <source>
        <dbReference type="EMBL" id="KAA6321253.1"/>
    </source>
</evidence>
<protein>
    <recommendedName>
        <fullName evidence="1">Reverse transcriptase N-terminal domain-containing protein</fullName>
    </recommendedName>
</protein>
<dbReference type="PANTHER" id="PTHR34047:SF10">
    <property type="entry name" value="GROUP II INTRON-ASSOCIATED OPEN READING FRAME"/>
    <property type="match status" value="1"/>
</dbReference>
<gene>
    <name evidence="2" type="ORF">EZS27_029077</name>
</gene>
<comment type="caution">
    <text evidence="2">The sequence shown here is derived from an EMBL/GenBank/DDBJ whole genome shotgun (WGS) entry which is preliminary data.</text>
</comment>
<name>A0A5J4QKV6_9ZZZZ</name>
<dbReference type="EMBL" id="SNRY01003364">
    <property type="protein sequence ID" value="KAA6321253.1"/>
    <property type="molecule type" value="Genomic_DNA"/>
</dbReference>
<organism evidence="2">
    <name type="scientific">termite gut metagenome</name>
    <dbReference type="NCBI Taxonomy" id="433724"/>
    <lineage>
        <taxon>unclassified sequences</taxon>
        <taxon>metagenomes</taxon>
        <taxon>organismal metagenomes</taxon>
    </lineage>
</organism>
<dbReference type="InterPro" id="IPR051083">
    <property type="entry name" value="GrpII_Intron_Splice-Mob/Def"/>
</dbReference>
<dbReference type="Pfam" id="PF13655">
    <property type="entry name" value="RVT_N"/>
    <property type="match status" value="1"/>
</dbReference>
<sequence>MNENKKSCAPTDNKLKSWGNIDWLKCELFVRKLQARIVKAQKEGRHNKVKTLQWMLTHSFYAKALAVKRVTSNKGSKTSGVDHVLWNTSKKKFQAIDELRRREYHPSALRRIHI</sequence>
<proteinExistence type="predicted"/>
<dbReference type="AlphaFoldDB" id="A0A5J4QKV6"/>
<reference evidence="2" key="1">
    <citation type="submission" date="2019-03" db="EMBL/GenBank/DDBJ databases">
        <title>Single cell metagenomics reveals metabolic interactions within the superorganism composed of flagellate Streblomastix strix and complex community of Bacteroidetes bacteria on its surface.</title>
        <authorList>
            <person name="Treitli S.C."/>
            <person name="Kolisko M."/>
            <person name="Husnik F."/>
            <person name="Keeling P."/>
            <person name="Hampl V."/>
        </authorList>
    </citation>
    <scope>NUCLEOTIDE SEQUENCE</scope>
    <source>
        <strain evidence="2">STM</strain>
    </source>
</reference>
<accession>A0A5J4QKV6</accession>
<dbReference type="PANTHER" id="PTHR34047">
    <property type="entry name" value="NUCLEAR INTRON MATURASE 1, MITOCHONDRIAL-RELATED"/>
    <property type="match status" value="1"/>
</dbReference>
<dbReference type="InterPro" id="IPR025960">
    <property type="entry name" value="RVT_N"/>
</dbReference>